<keyword evidence="1" id="KW-0472">Membrane</keyword>
<name>A0ABR6CFR7_9HYPH</name>
<accession>A0ABR6CFR7</accession>
<protein>
    <submittedName>
        <fullName evidence="2">Uncharacterized protein</fullName>
    </submittedName>
</protein>
<reference evidence="2 3" key="1">
    <citation type="submission" date="2020-08" db="EMBL/GenBank/DDBJ databases">
        <title>Genomic Encyclopedia of Type Strains, Phase IV (KMG-IV): sequencing the most valuable type-strain genomes for metagenomic binning, comparative biology and taxonomic classification.</title>
        <authorList>
            <person name="Goeker M."/>
        </authorList>
    </citation>
    <scope>NUCLEOTIDE SEQUENCE [LARGE SCALE GENOMIC DNA]</scope>
    <source>
        <strain evidence="2 3">DSM 17455</strain>
    </source>
</reference>
<gene>
    <name evidence="2" type="ORF">HNQ97_005887</name>
</gene>
<evidence type="ECO:0000313" key="2">
    <source>
        <dbReference type="EMBL" id="MBA9023855.1"/>
    </source>
</evidence>
<dbReference type="RefSeq" id="WP_263007257.1">
    <property type="nucleotide sequence ID" value="NZ_JACJHY010000041.1"/>
</dbReference>
<dbReference type="Proteomes" id="UP000587524">
    <property type="component" value="Unassembled WGS sequence"/>
</dbReference>
<comment type="caution">
    <text evidence="2">The sequence shown here is derived from an EMBL/GenBank/DDBJ whole genome shotgun (WGS) entry which is preliminary data.</text>
</comment>
<keyword evidence="1" id="KW-0812">Transmembrane</keyword>
<evidence type="ECO:0000313" key="3">
    <source>
        <dbReference type="Proteomes" id="UP000587524"/>
    </source>
</evidence>
<evidence type="ECO:0000256" key="1">
    <source>
        <dbReference type="SAM" id="Phobius"/>
    </source>
</evidence>
<keyword evidence="3" id="KW-1185">Reference proteome</keyword>
<dbReference type="EMBL" id="JACJHZ010000041">
    <property type="protein sequence ID" value="MBA9023855.1"/>
    <property type="molecule type" value="Genomic_DNA"/>
</dbReference>
<keyword evidence="1" id="KW-1133">Transmembrane helix</keyword>
<sequence>MDDGQAPLLLGASYLMAGALLAAAIAVAAVPTVLNETAGA</sequence>
<organism evidence="2 3">
    <name type="scientific">Aminobacter ciceronei</name>
    <dbReference type="NCBI Taxonomy" id="150723"/>
    <lineage>
        <taxon>Bacteria</taxon>
        <taxon>Pseudomonadati</taxon>
        <taxon>Pseudomonadota</taxon>
        <taxon>Alphaproteobacteria</taxon>
        <taxon>Hyphomicrobiales</taxon>
        <taxon>Phyllobacteriaceae</taxon>
        <taxon>Aminobacter</taxon>
    </lineage>
</organism>
<proteinExistence type="predicted"/>
<feature type="transmembrane region" description="Helical" evidence="1">
    <location>
        <begin position="12"/>
        <end position="34"/>
    </location>
</feature>